<accession>A0A212JT27</accession>
<sequence>MEVIAIEGKTFGLVKERFESFAKQIKQWCGTDQPNNKWLDNQDVCTLLNISKRTLQYYRNTGKISFSQVNNKCYYKASDVEKLLNDSKISKSGKK</sequence>
<dbReference type="EMBL" id="FLUM01000003">
    <property type="protein sequence ID" value="SBW02498.1"/>
    <property type="molecule type" value="Genomic_DNA"/>
</dbReference>
<dbReference type="PANTHER" id="PTHR34585:SF22">
    <property type="entry name" value="HELIX-TURN-HELIX DOMAIN-CONTAINING PROTEIN"/>
    <property type="match status" value="1"/>
</dbReference>
<dbReference type="Pfam" id="PF12728">
    <property type="entry name" value="HTH_17"/>
    <property type="match status" value="1"/>
</dbReference>
<organism evidence="2">
    <name type="scientific">uncultured Dysgonomonas sp</name>
    <dbReference type="NCBI Taxonomy" id="206096"/>
    <lineage>
        <taxon>Bacteria</taxon>
        <taxon>Pseudomonadati</taxon>
        <taxon>Bacteroidota</taxon>
        <taxon>Bacteroidia</taxon>
        <taxon>Bacteroidales</taxon>
        <taxon>Dysgonomonadaceae</taxon>
        <taxon>Dysgonomonas</taxon>
        <taxon>environmental samples</taxon>
    </lineage>
</organism>
<dbReference type="RefSeq" id="WP_296942101.1">
    <property type="nucleotide sequence ID" value="NZ_LT599032.1"/>
</dbReference>
<dbReference type="AlphaFoldDB" id="A0A212JT27"/>
<protein>
    <recommendedName>
        <fullName evidence="1">Helix-turn-helix domain-containing protein</fullName>
    </recommendedName>
</protein>
<dbReference type="InterPro" id="IPR009061">
    <property type="entry name" value="DNA-bd_dom_put_sf"/>
</dbReference>
<reference evidence="2" key="1">
    <citation type="submission" date="2016-04" db="EMBL/GenBank/DDBJ databases">
        <authorList>
            <person name="Evans L.H."/>
            <person name="Alamgir A."/>
            <person name="Owens N."/>
            <person name="Weber N.D."/>
            <person name="Virtaneva K."/>
            <person name="Barbian K."/>
            <person name="Babar A."/>
            <person name="Rosenke K."/>
        </authorList>
    </citation>
    <scope>NUCLEOTIDE SEQUENCE</scope>
    <source>
        <strain evidence="2">86-1</strain>
    </source>
</reference>
<feature type="domain" description="Helix-turn-helix" evidence="1">
    <location>
        <begin position="38"/>
        <end position="85"/>
    </location>
</feature>
<dbReference type="SUPFAM" id="SSF46955">
    <property type="entry name" value="Putative DNA-binding domain"/>
    <property type="match status" value="1"/>
</dbReference>
<proteinExistence type="predicted"/>
<dbReference type="PANTHER" id="PTHR34585">
    <property type="match status" value="1"/>
</dbReference>
<gene>
    <name evidence="2" type="ORF">KL86DYS1_30321</name>
</gene>
<evidence type="ECO:0000259" key="1">
    <source>
        <dbReference type="Pfam" id="PF12728"/>
    </source>
</evidence>
<name>A0A212JT27_9BACT</name>
<evidence type="ECO:0000313" key="2">
    <source>
        <dbReference type="EMBL" id="SBW02498.1"/>
    </source>
</evidence>
<dbReference type="Gene3D" id="1.10.1660.10">
    <property type="match status" value="1"/>
</dbReference>
<dbReference type="InterPro" id="IPR041657">
    <property type="entry name" value="HTH_17"/>
</dbReference>